<keyword evidence="8 9" id="KW-0234">DNA repair</keyword>
<feature type="domain" description="Uracil-DNA glycosylase-like" evidence="12">
    <location>
        <begin position="101"/>
        <end position="261"/>
    </location>
</feature>
<gene>
    <name evidence="9" type="primary">ung</name>
    <name evidence="13" type="ORF">ALQ37_100313</name>
</gene>
<comment type="catalytic activity">
    <reaction evidence="1 9 11">
        <text>Hydrolyzes single-stranded DNA or mismatched double-stranded DNA and polynucleotides, releasing free uracil.</text>
        <dbReference type="EC" id="3.2.2.27"/>
    </reaction>
</comment>
<dbReference type="HAMAP" id="MF_00148">
    <property type="entry name" value="UDG"/>
    <property type="match status" value="1"/>
</dbReference>
<evidence type="ECO:0000256" key="5">
    <source>
        <dbReference type="ARBA" id="ARBA00018429"/>
    </source>
</evidence>
<dbReference type="Gene3D" id="3.40.470.10">
    <property type="entry name" value="Uracil-DNA glycosylase-like domain"/>
    <property type="match status" value="1"/>
</dbReference>
<dbReference type="PANTHER" id="PTHR11264:SF0">
    <property type="entry name" value="URACIL-DNA GLYCOSYLASE"/>
    <property type="match status" value="1"/>
</dbReference>
<keyword evidence="6 9" id="KW-0227">DNA damage</keyword>
<evidence type="ECO:0000256" key="8">
    <source>
        <dbReference type="ARBA" id="ARBA00023204"/>
    </source>
</evidence>
<protein>
    <recommendedName>
        <fullName evidence="5 9">Uracil-DNA glycosylase</fullName>
        <shortName evidence="9">UDG</shortName>
        <ecNumber evidence="4 9">3.2.2.27</ecNumber>
    </recommendedName>
</protein>
<dbReference type="GO" id="GO:0005737">
    <property type="term" value="C:cytoplasm"/>
    <property type="evidence" value="ECO:0007669"/>
    <property type="project" value="UniProtKB-SubCell"/>
</dbReference>
<dbReference type="PANTHER" id="PTHR11264">
    <property type="entry name" value="URACIL-DNA GLYCOSYLASE"/>
    <property type="match status" value="1"/>
</dbReference>
<sequence>MSRYSVWFTRCEPIFLPVLRRQAIQPALTLPPGFPSVRALFLPDVTMTSDDRIKLEPSWKNALRDEFEQPYMAQLREFLRQEHAAGKEIYPPGPLIFNALNSTPLDNVKVVILGQDPYHGPNQAHGLCFSVQPGVPTPPSLVNIYKELKRDLNIDIPNHGCLQSWADQGVLLLNTTLTVERANAASHAGKGWQHFTDRIIQVVSEHQPHLVFLLWGAHAQSKQKLVDATKHLVLTSVHPSPLSAYKGFLGNGHFGRANKYLEQNGIAPVDWRLPAL</sequence>
<dbReference type="Proteomes" id="UP000274541">
    <property type="component" value="Unassembled WGS sequence"/>
</dbReference>
<evidence type="ECO:0000256" key="10">
    <source>
        <dbReference type="PROSITE-ProRule" id="PRU10072"/>
    </source>
</evidence>
<evidence type="ECO:0000313" key="14">
    <source>
        <dbReference type="Proteomes" id="UP000274541"/>
    </source>
</evidence>
<dbReference type="NCBIfam" id="NF003592">
    <property type="entry name" value="PRK05254.1-5"/>
    <property type="match status" value="1"/>
</dbReference>
<evidence type="ECO:0000256" key="6">
    <source>
        <dbReference type="ARBA" id="ARBA00022763"/>
    </source>
</evidence>
<accession>A0A3M3WL80</accession>
<evidence type="ECO:0000256" key="7">
    <source>
        <dbReference type="ARBA" id="ARBA00022801"/>
    </source>
</evidence>
<evidence type="ECO:0000256" key="9">
    <source>
        <dbReference type="HAMAP-Rule" id="MF_00148"/>
    </source>
</evidence>
<dbReference type="NCBIfam" id="TIGR00628">
    <property type="entry name" value="ung"/>
    <property type="match status" value="1"/>
</dbReference>
<dbReference type="SMART" id="SM00986">
    <property type="entry name" value="UDG"/>
    <property type="match status" value="1"/>
</dbReference>
<evidence type="ECO:0000256" key="2">
    <source>
        <dbReference type="ARBA" id="ARBA00002631"/>
    </source>
</evidence>
<dbReference type="GO" id="GO:0004844">
    <property type="term" value="F:uracil DNA N-glycosylase activity"/>
    <property type="evidence" value="ECO:0007669"/>
    <property type="project" value="UniProtKB-UniRule"/>
</dbReference>
<organism evidence="13 14">
    <name type="scientific">Pseudomonas syringae pv. aptata</name>
    <dbReference type="NCBI Taxonomy" id="83167"/>
    <lineage>
        <taxon>Bacteria</taxon>
        <taxon>Pseudomonadati</taxon>
        <taxon>Pseudomonadota</taxon>
        <taxon>Gammaproteobacteria</taxon>
        <taxon>Pseudomonadales</taxon>
        <taxon>Pseudomonadaceae</taxon>
        <taxon>Pseudomonas</taxon>
        <taxon>Pseudomonas syringae</taxon>
    </lineage>
</organism>
<evidence type="ECO:0000256" key="1">
    <source>
        <dbReference type="ARBA" id="ARBA00001400"/>
    </source>
</evidence>
<evidence type="ECO:0000256" key="4">
    <source>
        <dbReference type="ARBA" id="ARBA00012030"/>
    </source>
</evidence>
<reference evidence="13 14" key="1">
    <citation type="submission" date="2018-08" db="EMBL/GenBank/DDBJ databases">
        <title>Recombination of ecologically and evolutionarily significant loci maintains genetic cohesion in the Pseudomonas syringae species complex.</title>
        <authorList>
            <person name="Dillon M."/>
            <person name="Thakur S."/>
            <person name="Almeida R.N.D."/>
            <person name="Weir B.S."/>
            <person name="Guttman D.S."/>
        </authorList>
    </citation>
    <scope>NUCLEOTIDE SEQUENCE [LARGE SCALE GENOMIC DNA]</scope>
    <source>
        <strain evidence="13 14">ICMP 4388</strain>
    </source>
</reference>
<dbReference type="InterPro" id="IPR002043">
    <property type="entry name" value="UDG_fam1"/>
</dbReference>
<evidence type="ECO:0000256" key="11">
    <source>
        <dbReference type="RuleBase" id="RU003780"/>
    </source>
</evidence>
<dbReference type="SUPFAM" id="SSF52141">
    <property type="entry name" value="Uracil-DNA glycosylase-like"/>
    <property type="match status" value="1"/>
</dbReference>
<dbReference type="GO" id="GO:0097510">
    <property type="term" value="P:base-excision repair, AP site formation via deaminated base removal"/>
    <property type="evidence" value="ECO:0007669"/>
    <property type="project" value="TreeGrafter"/>
</dbReference>
<comment type="similarity">
    <text evidence="3 9 11">Belongs to the uracil-DNA glycosylase (UDG) superfamily. UNG family.</text>
</comment>
<dbReference type="AlphaFoldDB" id="A0A3M3WL80"/>
<dbReference type="NCBIfam" id="NF003589">
    <property type="entry name" value="PRK05254.1-2"/>
    <property type="match status" value="1"/>
</dbReference>
<evidence type="ECO:0000259" key="12">
    <source>
        <dbReference type="SMART" id="SM00986"/>
    </source>
</evidence>
<comment type="function">
    <text evidence="2 9 11">Excises uracil residues from the DNA which can arise as a result of misincorporation of dUMP residues by DNA polymerase or due to deamination of cytosine.</text>
</comment>
<dbReference type="NCBIfam" id="NF003588">
    <property type="entry name" value="PRK05254.1-1"/>
    <property type="match status" value="1"/>
</dbReference>
<dbReference type="InterPro" id="IPR018085">
    <property type="entry name" value="Ura-DNA_Glyclase_AS"/>
</dbReference>
<dbReference type="PROSITE" id="PS00130">
    <property type="entry name" value="U_DNA_GLYCOSYLASE"/>
    <property type="match status" value="1"/>
</dbReference>
<dbReference type="FunFam" id="3.40.470.10:FF:000001">
    <property type="entry name" value="Uracil-DNA glycosylase"/>
    <property type="match status" value="1"/>
</dbReference>
<feature type="active site" description="Proton acceptor" evidence="9 10">
    <location>
        <position position="116"/>
    </location>
</feature>
<proteinExistence type="inferred from homology"/>
<dbReference type="EMBL" id="RBPX01000349">
    <property type="protein sequence ID" value="RMO58496.1"/>
    <property type="molecule type" value="Genomic_DNA"/>
</dbReference>
<dbReference type="Pfam" id="PF03167">
    <property type="entry name" value="UDG"/>
    <property type="match status" value="1"/>
</dbReference>
<keyword evidence="7 9" id="KW-0378">Hydrolase</keyword>
<evidence type="ECO:0000256" key="3">
    <source>
        <dbReference type="ARBA" id="ARBA00008184"/>
    </source>
</evidence>
<dbReference type="SMART" id="SM00987">
    <property type="entry name" value="UreE_C"/>
    <property type="match status" value="1"/>
</dbReference>
<dbReference type="CDD" id="cd10027">
    <property type="entry name" value="UDG-F1-like"/>
    <property type="match status" value="1"/>
</dbReference>
<dbReference type="InterPro" id="IPR036895">
    <property type="entry name" value="Uracil-DNA_glycosylase-like_sf"/>
</dbReference>
<comment type="subcellular location">
    <subcellularLocation>
        <location evidence="9">Cytoplasm</location>
    </subcellularLocation>
</comment>
<evidence type="ECO:0000313" key="13">
    <source>
        <dbReference type="EMBL" id="RMO58496.1"/>
    </source>
</evidence>
<dbReference type="NCBIfam" id="NF003591">
    <property type="entry name" value="PRK05254.1-4"/>
    <property type="match status" value="1"/>
</dbReference>
<dbReference type="InterPro" id="IPR005122">
    <property type="entry name" value="Uracil-DNA_glycosylase-like"/>
</dbReference>
<name>A0A3M3WL80_PSEAP</name>
<comment type="caution">
    <text evidence="13">The sequence shown here is derived from an EMBL/GenBank/DDBJ whole genome shotgun (WGS) entry which is preliminary data.</text>
</comment>
<dbReference type="EC" id="3.2.2.27" evidence="4 9"/>
<keyword evidence="9" id="KW-0963">Cytoplasm</keyword>